<sequence length="48" mass="4767">MTTKSPQAAAPAPRPSLASLYKPVGIGAVTAANICKTGMVKATAPKAK</sequence>
<dbReference type="EMBL" id="OBML01000006">
    <property type="protein sequence ID" value="SOC10020.1"/>
    <property type="molecule type" value="Genomic_DNA"/>
</dbReference>
<proteinExistence type="predicted"/>
<organism evidence="1 2">
    <name type="scientific">Stappia indica</name>
    <dbReference type="NCBI Taxonomy" id="538381"/>
    <lineage>
        <taxon>Bacteria</taxon>
        <taxon>Pseudomonadati</taxon>
        <taxon>Pseudomonadota</taxon>
        <taxon>Alphaproteobacteria</taxon>
        <taxon>Hyphomicrobiales</taxon>
        <taxon>Stappiaceae</taxon>
        <taxon>Stappia</taxon>
    </lineage>
</organism>
<name>A0A285SP69_9HYPH</name>
<dbReference type="STRING" id="538381.GCA_001696535_02700"/>
<dbReference type="Proteomes" id="UP000219331">
    <property type="component" value="Unassembled WGS sequence"/>
</dbReference>
<reference evidence="1 2" key="1">
    <citation type="submission" date="2017-08" db="EMBL/GenBank/DDBJ databases">
        <authorList>
            <person name="de Groot N.N."/>
        </authorList>
    </citation>
    <scope>NUCLEOTIDE SEQUENCE [LARGE SCALE GENOMIC DNA]</scope>
    <source>
        <strain evidence="1 2">USBA 352</strain>
    </source>
</reference>
<accession>A0A285SP69</accession>
<evidence type="ECO:0000313" key="2">
    <source>
        <dbReference type="Proteomes" id="UP000219331"/>
    </source>
</evidence>
<dbReference type="RefSeq" id="WP_171900784.1">
    <property type="nucleotide sequence ID" value="NZ_JAJGNR010000002.1"/>
</dbReference>
<keyword evidence="2" id="KW-1185">Reference proteome</keyword>
<gene>
    <name evidence="1" type="ORF">SAMN05421512_106172</name>
</gene>
<dbReference type="AlphaFoldDB" id="A0A285SP69"/>
<evidence type="ECO:0000313" key="1">
    <source>
        <dbReference type="EMBL" id="SOC10020.1"/>
    </source>
</evidence>
<protein>
    <submittedName>
        <fullName evidence="1">Uncharacterized protein</fullName>
    </submittedName>
</protein>